<dbReference type="InterPro" id="IPR050951">
    <property type="entry name" value="Retrovirus_Pol_polyprotein"/>
</dbReference>
<sequence length="200" mass="22625">SNRNVDALSRQGPSSQGELEEVLPGTALPTIVRQAGEMGMGSQAGVTVLPGLAVDMQSLQDEDPVIGEVLRFWRRGVPPNSEERRQLSKAVVTLLRQWGRLCEQDGVVYCRVFRSDGGEEVLQVVLPSLLHHEVLLQLHQEHGHQGMKRTTELVRQRCFWPGLTSDVAQWLQRIQNIFPIASWATFWPRGRIKYWPLTLL</sequence>
<evidence type="ECO:0000256" key="1">
    <source>
        <dbReference type="ARBA" id="ARBA00039658"/>
    </source>
</evidence>
<dbReference type="FunFam" id="1.10.340.70:FF:000001">
    <property type="entry name" value="Retrovirus-related Pol polyprotein from transposon gypsy-like Protein"/>
    <property type="match status" value="1"/>
</dbReference>
<dbReference type="InterPro" id="IPR041588">
    <property type="entry name" value="Integrase_H2C2"/>
</dbReference>
<dbReference type="EMBL" id="JAMKFB020000004">
    <property type="protein sequence ID" value="KAL0194922.1"/>
    <property type="molecule type" value="Genomic_DNA"/>
</dbReference>
<protein>
    <recommendedName>
        <fullName evidence="1">Gypsy retrotransposon integrase-like protein 1</fullName>
    </recommendedName>
</protein>
<dbReference type="PANTHER" id="PTHR37984:SF15">
    <property type="entry name" value="INTEGRASE CATALYTIC DOMAIN-CONTAINING PROTEIN"/>
    <property type="match status" value="1"/>
</dbReference>
<dbReference type="Pfam" id="PF17921">
    <property type="entry name" value="Integrase_H2C2"/>
    <property type="match status" value="1"/>
</dbReference>
<feature type="non-terminal residue" evidence="4">
    <location>
        <position position="1"/>
    </location>
</feature>
<evidence type="ECO:0000313" key="5">
    <source>
        <dbReference type="Proteomes" id="UP001529510"/>
    </source>
</evidence>
<feature type="region of interest" description="Disordered" evidence="2">
    <location>
        <begin position="1"/>
        <end position="21"/>
    </location>
</feature>
<reference evidence="4 5" key="1">
    <citation type="submission" date="2024-05" db="EMBL/GenBank/DDBJ databases">
        <title>Genome sequencing and assembly of Indian major carp, Cirrhinus mrigala (Hamilton, 1822).</title>
        <authorList>
            <person name="Mohindra V."/>
            <person name="Chowdhury L.M."/>
            <person name="Lal K."/>
            <person name="Jena J.K."/>
        </authorList>
    </citation>
    <scope>NUCLEOTIDE SEQUENCE [LARGE SCALE GENOMIC DNA]</scope>
    <source>
        <strain evidence="4">CM1030</strain>
        <tissue evidence="4">Blood</tissue>
    </source>
</reference>
<gene>
    <name evidence="4" type="ORF">M9458_008494</name>
</gene>
<dbReference type="AlphaFoldDB" id="A0ABD0RAJ5"/>
<dbReference type="Proteomes" id="UP001529510">
    <property type="component" value="Unassembled WGS sequence"/>
</dbReference>
<keyword evidence="5" id="KW-1185">Reference proteome</keyword>
<proteinExistence type="predicted"/>
<organism evidence="4 5">
    <name type="scientific">Cirrhinus mrigala</name>
    <name type="common">Mrigala</name>
    <dbReference type="NCBI Taxonomy" id="683832"/>
    <lineage>
        <taxon>Eukaryota</taxon>
        <taxon>Metazoa</taxon>
        <taxon>Chordata</taxon>
        <taxon>Craniata</taxon>
        <taxon>Vertebrata</taxon>
        <taxon>Euteleostomi</taxon>
        <taxon>Actinopterygii</taxon>
        <taxon>Neopterygii</taxon>
        <taxon>Teleostei</taxon>
        <taxon>Ostariophysi</taxon>
        <taxon>Cypriniformes</taxon>
        <taxon>Cyprinidae</taxon>
        <taxon>Labeoninae</taxon>
        <taxon>Labeonini</taxon>
        <taxon>Cirrhinus</taxon>
    </lineage>
</organism>
<evidence type="ECO:0000259" key="3">
    <source>
        <dbReference type="Pfam" id="PF17921"/>
    </source>
</evidence>
<evidence type="ECO:0000256" key="2">
    <source>
        <dbReference type="SAM" id="MobiDB-lite"/>
    </source>
</evidence>
<dbReference type="Gene3D" id="1.10.340.70">
    <property type="match status" value="1"/>
</dbReference>
<dbReference type="PANTHER" id="PTHR37984">
    <property type="entry name" value="PROTEIN CBG26694"/>
    <property type="match status" value="1"/>
</dbReference>
<accession>A0ABD0RAJ5</accession>
<comment type="caution">
    <text evidence="4">The sequence shown here is derived from an EMBL/GenBank/DDBJ whole genome shotgun (WGS) entry which is preliminary data.</text>
</comment>
<feature type="non-terminal residue" evidence="4">
    <location>
        <position position="200"/>
    </location>
</feature>
<name>A0ABD0RAJ5_CIRMR</name>
<feature type="domain" description="Integrase zinc-binding" evidence="3">
    <location>
        <begin position="127"/>
        <end position="172"/>
    </location>
</feature>
<evidence type="ECO:0000313" key="4">
    <source>
        <dbReference type="EMBL" id="KAL0194922.1"/>
    </source>
</evidence>